<dbReference type="InterPro" id="IPR029063">
    <property type="entry name" value="SAM-dependent_MTases_sf"/>
</dbReference>
<dbReference type="InterPro" id="IPR041698">
    <property type="entry name" value="Methyltransf_25"/>
</dbReference>
<dbReference type="NCBIfam" id="TIGR00740">
    <property type="entry name" value="carboxy-S-adenosyl-L-methionine synthase CmoA"/>
    <property type="match status" value="1"/>
</dbReference>
<evidence type="ECO:0000313" key="4">
    <source>
        <dbReference type="EMBL" id="VAW68504.1"/>
    </source>
</evidence>
<dbReference type="EMBL" id="UOFJ01000341">
    <property type="protein sequence ID" value="VAW68504.1"/>
    <property type="molecule type" value="Genomic_DNA"/>
</dbReference>
<keyword evidence="4" id="KW-0489">Methyltransferase</keyword>
<dbReference type="GO" id="GO:0032259">
    <property type="term" value="P:methylation"/>
    <property type="evidence" value="ECO:0007669"/>
    <property type="project" value="UniProtKB-KW"/>
</dbReference>
<gene>
    <name evidence="4" type="ORF">MNBD_GAMMA10-2803</name>
</gene>
<organism evidence="4">
    <name type="scientific">hydrothermal vent metagenome</name>
    <dbReference type="NCBI Taxonomy" id="652676"/>
    <lineage>
        <taxon>unclassified sequences</taxon>
        <taxon>metagenomes</taxon>
        <taxon>ecological metagenomes</taxon>
    </lineage>
</organism>
<dbReference type="CDD" id="cd02440">
    <property type="entry name" value="AdoMet_MTases"/>
    <property type="match status" value="1"/>
</dbReference>
<proteinExistence type="inferred from homology"/>
<dbReference type="PIRSF" id="PIRSF006325">
    <property type="entry name" value="MeTrfase_bac"/>
    <property type="match status" value="1"/>
</dbReference>
<name>A0A3B0YI49_9ZZZZ</name>
<dbReference type="GO" id="GO:0002098">
    <property type="term" value="P:tRNA wobble uridine modification"/>
    <property type="evidence" value="ECO:0007669"/>
    <property type="project" value="InterPro"/>
</dbReference>
<protein>
    <submittedName>
        <fullName evidence="4">tRNA (Cmo5U34)-methyltransferase</fullName>
    </submittedName>
</protein>
<evidence type="ECO:0000256" key="2">
    <source>
        <dbReference type="ARBA" id="ARBA00022691"/>
    </source>
</evidence>
<accession>A0A3B0YI49</accession>
<keyword evidence="2" id="KW-0949">S-adenosyl-L-methionine</keyword>
<evidence type="ECO:0000259" key="3">
    <source>
        <dbReference type="Pfam" id="PF13649"/>
    </source>
</evidence>
<dbReference type="SUPFAM" id="SSF53335">
    <property type="entry name" value="S-adenosyl-L-methionine-dependent methyltransferases"/>
    <property type="match status" value="1"/>
</dbReference>
<dbReference type="InterPro" id="IPR005271">
    <property type="entry name" value="CmoA"/>
</dbReference>
<evidence type="ECO:0000256" key="1">
    <source>
        <dbReference type="ARBA" id="ARBA00022679"/>
    </source>
</evidence>
<dbReference type="Gene3D" id="3.40.50.150">
    <property type="entry name" value="Vaccinia Virus protein VP39"/>
    <property type="match status" value="1"/>
</dbReference>
<dbReference type="HAMAP" id="MF_01589">
    <property type="entry name" value="Cx_SAM_synthase"/>
    <property type="match status" value="1"/>
</dbReference>
<reference evidence="4" key="1">
    <citation type="submission" date="2018-06" db="EMBL/GenBank/DDBJ databases">
        <authorList>
            <person name="Zhirakovskaya E."/>
        </authorList>
    </citation>
    <scope>NUCLEOTIDE SEQUENCE</scope>
</reference>
<keyword evidence="1 4" id="KW-0808">Transferase</keyword>
<feature type="domain" description="Methyltransferase" evidence="3">
    <location>
        <begin position="73"/>
        <end position="177"/>
    </location>
</feature>
<sequence>MKSTRKSHNMSSEKTDQLYSQPRESITDFVFDDAVVAVFDDMIGRSVPGYRTLLSMFAVLAREFVTPQSVCYDLGCSLGAATLAIQQGITARNVSIIAVDNAPAMIEKCRLMTQQLRPNGESGDAQGVRVDVVQADLCETPIDNASLVVMNFTLQFIDENMRQQQIEKIFSGLNQGGVFILSEKICSPDMREQNSLTLLHHAFKKANGYSELEISQKRTALEKVLVPETVEQHITRLRQAGFSQVMVWFQCFNFVSFLAIK</sequence>
<dbReference type="AlphaFoldDB" id="A0A3B0YI49"/>
<dbReference type="PANTHER" id="PTHR43861:SF2">
    <property type="entry name" value="CARBOXY-S-ADENOSYL-L-METHIONINE SYNTHASE"/>
    <property type="match status" value="1"/>
</dbReference>
<dbReference type="PANTHER" id="PTHR43861">
    <property type="entry name" value="TRANS-ACONITATE 2-METHYLTRANSFERASE-RELATED"/>
    <property type="match status" value="1"/>
</dbReference>
<dbReference type="GO" id="GO:0008168">
    <property type="term" value="F:methyltransferase activity"/>
    <property type="evidence" value="ECO:0007669"/>
    <property type="project" value="UniProtKB-KW"/>
</dbReference>
<dbReference type="Pfam" id="PF13649">
    <property type="entry name" value="Methyltransf_25"/>
    <property type="match status" value="1"/>
</dbReference>